<dbReference type="GO" id="GO:0005737">
    <property type="term" value="C:cytoplasm"/>
    <property type="evidence" value="ECO:0007669"/>
    <property type="project" value="TreeGrafter"/>
</dbReference>
<dbReference type="Gene3D" id="3.50.50.100">
    <property type="match status" value="1"/>
</dbReference>
<comment type="caution">
    <text evidence="2">The sequence shown here is derived from an EMBL/GenBank/DDBJ whole genome shotgun (WGS) entry which is preliminary data.</text>
</comment>
<dbReference type="KEGG" id="sapo:SAPIO_CDS2802"/>
<protein>
    <recommendedName>
        <fullName evidence="1">FAD/NAD(P)-binding domain-containing protein</fullName>
    </recommendedName>
</protein>
<dbReference type="HOGENOM" id="CLU_029131_0_0_1"/>
<evidence type="ECO:0000313" key="2">
    <source>
        <dbReference type="EMBL" id="KEZ44716.1"/>
    </source>
</evidence>
<reference evidence="2 3" key="1">
    <citation type="journal article" date="2014" name="Genome Announc.">
        <title>Draft genome sequence of the pathogenic fungus Scedosporium apiospermum.</title>
        <authorList>
            <person name="Vandeputte P."/>
            <person name="Ghamrawi S."/>
            <person name="Rechenmann M."/>
            <person name="Iltis A."/>
            <person name="Giraud S."/>
            <person name="Fleury M."/>
            <person name="Thornton C."/>
            <person name="Delhaes L."/>
            <person name="Meyer W."/>
            <person name="Papon N."/>
            <person name="Bouchara J.P."/>
        </authorList>
    </citation>
    <scope>NUCLEOTIDE SEQUENCE [LARGE SCALE GENOMIC DNA]</scope>
    <source>
        <strain evidence="2 3">IHEM 14462</strain>
    </source>
</reference>
<dbReference type="OMA" id="HMGHYAG"/>
<name>A0A084GBK4_PSEDA</name>
<evidence type="ECO:0000259" key="1">
    <source>
        <dbReference type="Pfam" id="PF07992"/>
    </source>
</evidence>
<dbReference type="EMBL" id="JOWA01000087">
    <property type="protein sequence ID" value="KEZ44716.1"/>
    <property type="molecule type" value="Genomic_DNA"/>
</dbReference>
<sequence length="427" mass="46616">MSPPLTLPTPAAVTKILVIGGSYAGLSATVNLLDLGNHLKPRLAYPNYKHTPDAPRTPVDITIVDERDGFFHLIGSPLAFASTDYASQSWVRFQDIPALQVPNVRFVQGSVTEVDCAAKKASILNQTTKQISVEDYDFLVAAPGLRRPYPVVPQSLNRKQFLIEAEEHVHAVSNATHGVVVVGGGAVGIEMAAELKVTQPDLKVTLIHSRDKLLSSEDLSDEAKDCALDLIKETGVEVILGKRLKDTKAEVKDGIKKIEIELSDGSKLIASEVLMAISNPVPSSKFFPKSALDGEGYVNITPRLQLKEGTPNPTSHFAVGDVVHWSGIKRAGRAMHMGYYAAVNIHQTMLSRVIPDHEPFFHELDPVPAMMGLAVGKKALACGPDGMSFGEDVMEAYFRDDLGFAICWEYMKLSEDKWKDRLARGLH</sequence>
<organism evidence="2 3">
    <name type="scientific">Pseudallescheria apiosperma</name>
    <name type="common">Scedosporium apiospermum</name>
    <dbReference type="NCBI Taxonomy" id="563466"/>
    <lineage>
        <taxon>Eukaryota</taxon>
        <taxon>Fungi</taxon>
        <taxon>Dikarya</taxon>
        <taxon>Ascomycota</taxon>
        <taxon>Pezizomycotina</taxon>
        <taxon>Sordariomycetes</taxon>
        <taxon>Hypocreomycetidae</taxon>
        <taxon>Microascales</taxon>
        <taxon>Microascaceae</taxon>
        <taxon>Scedosporium</taxon>
    </lineage>
</organism>
<dbReference type="Pfam" id="PF07992">
    <property type="entry name" value="Pyr_redox_2"/>
    <property type="match status" value="1"/>
</dbReference>
<dbReference type="PRINTS" id="PR00411">
    <property type="entry name" value="PNDRDTASEI"/>
</dbReference>
<dbReference type="GeneID" id="27721874"/>
<dbReference type="Proteomes" id="UP000028545">
    <property type="component" value="Unassembled WGS sequence"/>
</dbReference>
<dbReference type="OrthoDB" id="202203at2759"/>
<dbReference type="VEuPathDB" id="FungiDB:SAPIO_CDS2802"/>
<evidence type="ECO:0000313" key="3">
    <source>
        <dbReference type="Proteomes" id="UP000028545"/>
    </source>
</evidence>
<gene>
    <name evidence="2" type="ORF">SAPIO_CDS2802</name>
</gene>
<dbReference type="InterPro" id="IPR023753">
    <property type="entry name" value="FAD/NAD-binding_dom"/>
</dbReference>
<dbReference type="GO" id="GO:0004174">
    <property type="term" value="F:electron-transferring-flavoprotein dehydrogenase activity"/>
    <property type="evidence" value="ECO:0007669"/>
    <property type="project" value="TreeGrafter"/>
</dbReference>
<proteinExistence type="predicted"/>
<dbReference type="InterPro" id="IPR036188">
    <property type="entry name" value="FAD/NAD-bd_sf"/>
</dbReference>
<dbReference type="PANTHER" id="PTHR43735">
    <property type="entry name" value="APOPTOSIS-INDUCING FACTOR 1"/>
    <property type="match status" value="1"/>
</dbReference>
<accession>A0A084GBK4</accession>
<dbReference type="SUPFAM" id="SSF51905">
    <property type="entry name" value="FAD/NAD(P)-binding domain"/>
    <property type="match status" value="1"/>
</dbReference>
<dbReference type="GO" id="GO:0050660">
    <property type="term" value="F:flavin adenine dinucleotide binding"/>
    <property type="evidence" value="ECO:0007669"/>
    <property type="project" value="TreeGrafter"/>
</dbReference>
<dbReference type="PRINTS" id="PR00368">
    <property type="entry name" value="FADPNR"/>
</dbReference>
<dbReference type="RefSeq" id="XP_016644515.1">
    <property type="nucleotide sequence ID" value="XM_016785733.1"/>
</dbReference>
<dbReference type="PANTHER" id="PTHR43735:SF24">
    <property type="entry name" value="NUCLEOTIDE-DISULPHIDE OXIDOREDUCTASE AMID-LIKE, PUTATIVE (AFU_ORTHOLOGUE AFUA_1G17180)-RELATED"/>
    <property type="match status" value="1"/>
</dbReference>
<dbReference type="AlphaFoldDB" id="A0A084GBK4"/>
<keyword evidence="3" id="KW-1185">Reference proteome</keyword>
<feature type="domain" description="FAD/NAD(P)-binding" evidence="1">
    <location>
        <begin position="15"/>
        <end position="338"/>
    </location>
</feature>